<evidence type="ECO:0000256" key="6">
    <source>
        <dbReference type="ARBA" id="ARBA00022824"/>
    </source>
</evidence>
<dbReference type="GO" id="GO:0046872">
    <property type="term" value="F:metal ion binding"/>
    <property type="evidence" value="ECO:0007669"/>
    <property type="project" value="UniProtKB-KW"/>
</dbReference>
<keyword evidence="9 13" id="KW-0482">Metalloprotease</keyword>
<comment type="caution">
    <text evidence="17">The sequence shown here is derived from an EMBL/GenBank/DDBJ whole genome shotgun (WGS) entry which is preliminary data.</text>
</comment>
<dbReference type="FunFam" id="3.30.2010.10:FF:000002">
    <property type="entry name" value="CAAX prenyl protease"/>
    <property type="match status" value="1"/>
</dbReference>
<feature type="transmembrane region" description="Helical" evidence="14">
    <location>
        <begin position="191"/>
        <end position="215"/>
    </location>
</feature>
<dbReference type="AlphaFoldDB" id="A0A918TS05"/>
<evidence type="ECO:0000313" key="17">
    <source>
        <dbReference type="EMBL" id="GHC59515.1"/>
    </source>
</evidence>
<dbReference type="Pfam" id="PF01435">
    <property type="entry name" value="Peptidase_M48"/>
    <property type="match status" value="1"/>
</dbReference>
<feature type="transmembrane region" description="Helical" evidence="14">
    <location>
        <begin position="80"/>
        <end position="104"/>
    </location>
</feature>
<feature type="transmembrane region" description="Helical" evidence="14">
    <location>
        <begin position="166"/>
        <end position="185"/>
    </location>
</feature>
<dbReference type="GO" id="GO:0004222">
    <property type="term" value="F:metalloendopeptidase activity"/>
    <property type="evidence" value="ECO:0007669"/>
    <property type="project" value="InterPro"/>
</dbReference>
<dbReference type="Gene3D" id="3.30.2010.10">
    <property type="entry name" value="Metalloproteases ('zincins'), catalytic domain"/>
    <property type="match status" value="1"/>
</dbReference>
<feature type="domain" description="Peptidase M48" evidence="15">
    <location>
        <begin position="224"/>
        <end position="434"/>
    </location>
</feature>
<evidence type="ECO:0000256" key="5">
    <source>
        <dbReference type="ARBA" id="ARBA00022801"/>
    </source>
</evidence>
<evidence type="ECO:0000256" key="9">
    <source>
        <dbReference type="ARBA" id="ARBA00023049"/>
    </source>
</evidence>
<feature type="binding site" evidence="12">
    <location>
        <position position="376"/>
    </location>
    <ligand>
        <name>Zn(2+)</name>
        <dbReference type="ChEBI" id="CHEBI:29105"/>
        <note>catalytic</note>
    </ligand>
</feature>
<dbReference type="InterPro" id="IPR032456">
    <property type="entry name" value="Peptidase_M48_N"/>
</dbReference>
<evidence type="ECO:0000256" key="12">
    <source>
        <dbReference type="PIRSR" id="PIRSR627057-2"/>
    </source>
</evidence>
<dbReference type="PANTHER" id="PTHR10120">
    <property type="entry name" value="CAAX PRENYL PROTEASE 1"/>
    <property type="match status" value="1"/>
</dbReference>
<dbReference type="GO" id="GO:0071586">
    <property type="term" value="P:CAAX-box protein processing"/>
    <property type="evidence" value="ECO:0007669"/>
    <property type="project" value="InterPro"/>
</dbReference>
<evidence type="ECO:0000256" key="3">
    <source>
        <dbReference type="ARBA" id="ARBA00022692"/>
    </source>
</evidence>
<evidence type="ECO:0000256" key="1">
    <source>
        <dbReference type="ARBA" id="ARBA00004477"/>
    </source>
</evidence>
<evidence type="ECO:0000256" key="11">
    <source>
        <dbReference type="PIRSR" id="PIRSR627057-1"/>
    </source>
</evidence>
<accession>A0A918TS05</accession>
<feature type="transmembrane region" description="Helical" evidence="14">
    <location>
        <begin position="116"/>
        <end position="145"/>
    </location>
</feature>
<feature type="transmembrane region" description="Helical" evidence="14">
    <location>
        <begin position="344"/>
        <end position="364"/>
    </location>
</feature>
<dbReference type="Proteomes" id="UP000644507">
    <property type="component" value="Unassembled WGS sequence"/>
</dbReference>
<organism evidence="17 18">
    <name type="scientific">Roseibacillus persicicus</name>
    <dbReference type="NCBI Taxonomy" id="454148"/>
    <lineage>
        <taxon>Bacteria</taxon>
        <taxon>Pseudomonadati</taxon>
        <taxon>Verrucomicrobiota</taxon>
        <taxon>Verrucomicrobiia</taxon>
        <taxon>Verrucomicrobiales</taxon>
        <taxon>Verrucomicrobiaceae</taxon>
        <taxon>Roseibacillus</taxon>
    </lineage>
</organism>
<dbReference type="EMBL" id="BMXI01000012">
    <property type="protein sequence ID" value="GHC59515.1"/>
    <property type="molecule type" value="Genomic_DNA"/>
</dbReference>
<evidence type="ECO:0000256" key="14">
    <source>
        <dbReference type="SAM" id="Phobius"/>
    </source>
</evidence>
<evidence type="ECO:0000259" key="15">
    <source>
        <dbReference type="Pfam" id="PF01435"/>
    </source>
</evidence>
<keyword evidence="6" id="KW-0256">Endoplasmic reticulum</keyword>
<keyword evidence="18" id="KW-1185">Reference proteome</keyword>
<evidence type="ECO:0000256" key="10">
    <source>
        <dbReference type="ARBA" id="ARBA00023136"/>
    </source>
</evidence>
<feature type="transmembrane region" description="Helical" evidence="14">
    <location>
        <begin position="18"/>
        <end position="38"/>
    </location>
</feature>
<keyword evidence="8 14" id="KW-1133">Transmembrane helix</keyword>
<dbReference type="InterPro" id="IPR001915">
    <property type="entry name" value="Peptidase_M48"/>
</dbReference>
<dbReference type="Pfam" id="PF16491">
    <property type="entry name" value="Peptidase_M48_N"/>
    <property type="match status" value="1"/>
</dbReference>
<evidence type="ECO:0000259" key="16">
    <source>
        <dbReference type="Pfam" id="PF16491"/>
    </source>
</evidence>
<evidence type="ECO:0000256" key="2">
    <source>
        <dbReference type="ARBA" id="ARBA00022670"/>
    </source>
</evidence>
<comment type="cofactor">
    <cofactor evidence="12 13">
        <name>Zn(2+)</name>
        <dbReference type="ChEBI" id="CHEBI:29105"/>
    </cofactor>
    <text evidence="12 13">Binds 1 zinc ion per subunit.</text>
</comment>
<keyword evidence="10 14" id="KW-0472">Membrane</keyword>
<dbReference type="CDD" id="cd07343">
    <property type="entry name" value="M48A_Zmpste24p_like"/>
    <property type="match status" value="1"/>
</dbReference>
<comment type="subcellular location">
    <subcellularLocation>
        <location evidence="1">Endoplasmic reticulum membrane</location>
        <topology evidence="1">Multi-pass membrane protein</topology>
    </subcellularLocation>
</comment>
<dbReference type="InterPro" id="IPR027057">
    <property type="entry name" value="CAXX_Prtase_1"/>
</dbReference>
<keyword evidence="4 12" id="KW-0479">Metal-binding</keyword>
<feature type="transmembrane region" description="Helical" evidence="14">
    <location>
        <begin position="307"/>
        <end position="324"/>
    </location>
</feature>
<evidence type="ECO:0000313" key="18">
    <source>
        <dbReference type="Proteomes" id="UP000644507"/>
    </source>
</evidence>
<feature type="active site" description="Proton donor" evidence="11">
    <location>
        <position position="380"/>
    </location>
</feature>
<evidence type="ECO:0000256" key="4">
    <source>
        <dbReference type="ARBA" id="ARBA00022723"/>
    </source>
</evidence>
<keyword evidence="2 13" id="KW-0645">Protease</keyword>
<keyword evidence="5 13" id="KW-0378">Hydrolase</keyword>
<protein>
    <submittedName>
        <fullName evidence="17">Peptidase M48</fullName>
    </submittedName>
</protein>
<evidence type="ECO:0000256" key="7">
    <source>
        <dbReference type="ARBA" id="ARBA00022833"/>
    </source>
</evidence>
<keyword evidence="7 12" id="KW-0862">Zinc</keyword>
<keyword evidence="3 14" id="KW-0812">Transmembrane</keyword>
<gene>
    <name evidence="17" type="ORF">GCM10007100_28390</name>
</gene>
<sequence>MPCDLAADPNLWNHFSQLMTPTSLALLIVIALFLLWKLDFIASLLTLKNLQPALPEEFADVWDEEKYAESLAYERAGAQFGIVSSIVSLTGLLAFWFAGGFGLIDVWVRSFELSPIWTGIFYIGVIFLLSTLLSLPFDIYHTFVLEEKFGFNKTTPATFIGDQIKGLVLAALLGIPLIALILWLFNSFPNAWIYAWLATTAFSLLIQFLAPSLILPLFNKFTPMEDGELKSAIEAMAAKCDFPLAGLFVIDGSKRSTKSNAYFTGFGKTKKIALYDTLIESQSTEELVGVLAHEIGHFKKKHIIQRIAISILQMALIFFLLGLVTTATNPFTQTLFEAFKVDQISVYVGLVIFFILFKPISRLISIGMSLLSRKHEFEADHYAATVQGTPEHLSMALKKLSRNNLSNLTPHPLEVFLHHSHPPVLQRLEALNKEA</sequence>
<feature type="domain" description="CAAX prenyl protease 1 N-terminal" evidence="16">
    <location>
        <begin position="47"/>
        <end position="220"/>
    </location>
</feature>
<feature type="binding site" evidence="12">
    <location>
        <position position="297"/>
    </location>
    <ligand>
        <name>Zn(2+)</name>
        <dbReference type="ChEBI" id="CHEBI:29105"/>
        <note>catalytic</note>
    </ligand>
</feature>
<reference evidence="17" key="1">
    <citation type="journal article" date="2014" name="Int. J. Syst. Evol. Microbiol.">
        <title>Complete genome sequence of Corynebacterium casei LMG S-19264T (=DSM 44701T), isolated from a smear-ripened cheese.</title>
        <authorList>
            <consortium name="US DOE Joint Genome Institute (JGI-PGF)"/>
            <person name="Walter F."/>
            <person name="Albersmeier A."/>
            <person name="Kalinowski J."/>
            <person name="Ruckert C."/>
        </authorList>
    </citation>
    <scope>NUCLEOTIDE SEQUENCE</scope>
    <source>
        <strain evidence="17">KCTC 12988</strain>
    </source>
</reference>
<name>A0A918TS05_9BACT</name>
<feature type="binding site" evidence="12">
    <location>
        <position position="293"/>
    </location>
    <ligand>
        <name>Zn(2+)</name>
        <dbReference type="ChEBI" id="CHEBI:29105"/>
        <note>catalytic</note>
    </ligand>
</feature>
<evidence type="ECO:0000256" key="8">
    <source>
        <dbReference type="ARBA" id="ARBA00022989"/>
    </source>
</evidence>
<reference evidence="17" key="2">
    <citation type="submission" date="2020-09" db="EMBL/GenBank/DDBJ databases">
        <authorList>
            <person name="Sun Q."/>
            <person name="Kim S."/>
        </authorList>
    </citation>
    <scope>NUCLEOTIDE SEQUENCE</scope>
    <source>
        <strain evidence="17">KCTC 12988</strain>
    </source>
</reference>
<evidence type="ECO:0000256" key="13">
    <source>
        <dbReference type="RuleBase" id="RU003983"/>
    </source>
</evidence>
<proteinExistence type="inferred from homology"/>
<comment type="similarity">
    <text evidence="13">Belongs to the peptidase M48 family.</text>
</comment>
<feature type="active site" evidence="11">
    <location>
        <position position="294"/>
    </location>
</feature>